<proteinExistence type="predicted"/>
<dbReference type="EMBL" id="CP013236">
    <property type="protein sequence ID" value="AMP13898.1"/>
    <property type="molecule type" value="Genomic_DNA"/>
</dbReference>
<dbReference type="Proteomes" id="UP000074914">
    <property type="component" value="Chromosome"/>
</dbReference>
<gene>
    <name evidence="1" type="ORF">CPter291_1627</name>
</gene>
<sequence length="59" mass="6149">MLSAAGIQRFAHAFIAGRVGTCAHAAPNGMPPGESSRVGTMCPPYAQARNTVRNAIIRP</sequence>
<keyword evidence="2" id="KW-1185">Reference proteome</keyword>
<evidence type="ECO:0000313" key="1">
    <source>
        <dbReference type="EMBL" id="AMP13898.1"/>
    </source>
</evidence>
<name>A0ABM5Z491_9BURK</name>
<organism evidence="1 2">
    <name type="scientific">Collimonas pratensis</name>
    <dbReference type="NCBI Taxonomy" id="279113"/>
    <lineage>
        <taxon>Bacteria</taxon>
        <taxon>Pseudomonadati</taxon>
        <taxon>Pseudomonadota</taxon>
        <taxon>Betaproteobacteria</taxon>
        <taxon>Burkholderiales</taxon>
        <taxon>Oxalobacteraceae</taxon>
        <taxon>Collimonas</taxon>
    </lineage>
</organism>
<protein>
    <submittedName>
        <fullName evidence="1">Uncharacterized protein</fullName>
    </submittedName>
</protein>
<accession>A0ABM5Z491</accession>
<reference evidence="1 2" key="1">
    <citation type="submission" date="2015-11" db="EMBL/GenBank/DDBJ databases">
        <title>Exploring the genomic traits of fungus-feeding bacterial genus Collimonas.</title>
        <authorList>
            <person name="Song C."/>
            <person name="Schmidt R."/>
            <person name="de Jager V."/>
            <person name="Krzyzanowska D."/>
            <person name="Jongedijk E."/>
            <person name="Cankar K."/>
            <person name="Beekwilder J."/>
            <person name="van Veen A."/>
            <person name="de Boer W."/>
            <person name="van Veen J.A."/>
            <person name="Garbeva P."/>
        </authorList>
    </citation>
    <scope>NUCLEOTIDE SEQUENCE [LARGE SCALE GENOMIC DNA]</scope>
    <source>
        <strain evidence="1 2">Ter291</strain>
    </source>
</reference>
<evidence type="ECO:0000313" key="2">
    <source>
        <dbReference type="Proteomes" id="UP000074914"/>
    </source>
</evidence>